<name>A0ABX0K8P4_9PROT</name>
<dbReference type="PANTHER" id="PTHR43798">
    <property type="entry name" value="MONOACYLGLYCEROL LIPASE"/>
    <property type="match status" value="1"/>
</dbReference>
<evidence type="ECO:0000259" key="1">
    <source>
        <dbReference type="PROSITE" id="PS50968"/>
    </source>
</evidence>
<dbReference type="PROSITE" id="PS50968">
    <property type="entry name" value="BIOTINYL_LIPOYL"/>
    <property type="match status" value="1"/>
</dbReference>
<dbReference type="NCBIfam" id="NF011457">
    <property type="entry name" value="PRK14875.1"/>
    <property type="match status" value="1"/>
</dbReference>
<accession>A0ABX0K8P4</accession>
<dbReference type="Proteomes" id="UP000615326">
    <property type="component" value="Unassembled WGS sequence"/>
</dbReference>
<dbReference type="Pfam" id="PF00364">
    <property type="entry name" value="Biotin_lipoyl"/>
    <property type="match status" value="1"/>
</dbReference>
<gene>
    <name evidence="2" type="ORF">GOB84_06105</name>
</gene>
<evidence type="ECO:0000313" key="2">
    <source>
        <dbReference type="EMBL" id="NHO32142.1"/>
    </source>
</evidence>
<dbReference type="PRINTS" id="PR00111">
    <property type="entry name" value="ABHYDROLASE"/>
</dbReference>
<dbReference type="SUPFAM" id="SSF53474">
    <property type="entry name" value="alpha/beta-Hydrolases"/>
    <property type="match status" value="1"/>
</dbReference>
<dbReference type="InterPro" id="IPR000089">
    <property type="entry name" value="Biotin_lipoyl"/>
</dbReference>
<evidence type="ECO:0000313" key="3">
    <source>
        <dbReference type="Proteomes" id="UP000615326"/>
    </source>
</evidence>
<dbReference type="RefSeq" id="WP_173576674.1">
    <property type="nucleotide sequence ID" value="NZ_WOSW01000007.1"/>
</dbReference>
<reference evidence="2 3" key="1">
    <citation type="journal article" date="2020" name="Int. J. Syst. Evol. Microbiol.">
        <title>Novel acetic acid bacteria from cider fermentations: Acetobacter conturbans sp. nov. and Acetobacter fallax sp. nov.</title>
        <authorList>
            <person name="Sombolestani A.S."/>
            <person name="Cleenwerck I."/>
            <person name="Cnockaert M."/>
            <person name="Borremans W."/>
            <person name="Wieme A.D."/>
            <person name="De Vuyst L."/>
            <person name="Vandamme P."/>
        </authorList>
    </citation>
    <scope>NUCLEOTIDE SEQUENCE [LARGE SCALE GENOMIC DNA]</scope>
    <source>
        <strain evidence="2 3">LMG 1637</strain>
    </source>
</reference>
<dbReference type="InterPro" id="IPR029058">
    <property type="entry name" value="AB_hydrolase_fold"/>
</dbReference>
<dbReference type="InterPro" id="IPR000073">
    <property type="entry name" value="AB_hydrolase_1"/>
</dbReference>
<protein>
    <submittedName>
        <fullName evidence="2">Acetoin dehydrogenase dihydrolipoyllysine-residue acetyltransferase subunit</fullName>
    </submittedName>
</protein>
<dbReference type="SUPFAM" id="SSF51230">
    <property type="entry name" value="Single hybrid motif"/>
    <property type="match status" value="1"/>
</dbReference>
<dbReference type="InterPro" id="IPR050266">
    <property type="entry name" value="AB_hydrolase_sf"/>
</dbReference>
<proteinExistence type="predicted"/>
<dbReference type="EMBL" id="WOSW01000007">
    <property type="protein sequence ID" value="NHO32142.1"/>
    <property type="molecule type" value="Genomic_DNA"/>
</dbReference>
<dbReference type="InterPro" id="IPR011053">
    <property type="entry name" value="Single_hybrid_motif"/>
</dbReference>
<sequence>MSGTIIPVTMPKFGLAMTEGKLASWSVKPGETVKAGQELADIETSKITNGYESPAEGILRRHVAEAGEMLPVGALIGVLADDAASDDDIDAFIKKFRDEFSSGEESEAGSAEPQRRVIEAGDLKLSVLESGVDHDGVPVLLIHGFGGDLTNWILNQPALAEKRKVIAFDLPGHGESTKEVGDGSPVTFAATIGKLIEALALNRVHVVGHSLGGAIALELAALKGDAVASLTLIDPAGLGQDINMAFIGGFIEADRRKTLEPVIGYLVHDKSLVTRAMVENIIRFKRLDGVVKGLKTIAQTCFHDGKQAFGLRPVLEAFRGPVQVLWGEDDEILSVSGADGLPESVTVIRYPGTGHMPQLEKASEVNKAVSAFLDKAEAK</sequence>
<dbReference type="PANTHER" id="PTHR43798:SF5">
    <property type="entry name" value="MONOACYLGLYCEROL LIPASE ABHD6"/>
    <property type="match status" value="1"/>
</dbReference>
<organism evidence="2 3">
    <name type="scientific">Acetobacter fallax</name>
    <dbReference type="NCBI Taxonomy" id="1737473"/>
    <lineage>
        <taxon>Bacteria</taxon>
        <taxon>Pseudomonadati</taxon>
        <taxon>Pseudomonadota</taxon>
        <taxon>Alphaproteobacteria</taxon>
        <taxon>Acetobacterales</taxon>
        <taxon>Acetobacteraceae</taxon>
        <taxon>Acetobacter</taxon>
    </lineage>
</organism>
<comment type="caution">
    <text evidence="2">The sequence shown here is derived from an EMBL/GenBank/DDBJ whole genome shotgun (WGS) entry which is preliminary data.</text>
</comment>
<dbReference type="Gene3D" id="2.40.50.100">
    <property type="match status" value="1"/>
</dbReference>
<dbReference type="Pfam" id="PF00561">
    <property type="entry name" value="Abhydrolase_1"/>
    <property type="match status" value="1"/>
</dbReference>
<dbReference type="CDD" id="cd06849">
    <property type="entry name" value="lipoyl_domain"/>
    <property type="match status" value="1"/>
</dbReference>
<dbReference type="Gene3D" id="3.40.50.1820">
    <property type="entry name" value="alpha/beta hydrolase"/>
    <property type="match status" value="1"/>
</dbReference>
<feature type="domain" description="Lipoyl-binding" evidence="1">
    <location>
        <begin position="5"/>
        <end position="80"/>
    </location>
</feature>
<keyword evidence="3" id="KW-1185">Reference proteome</keyword>